<evidence type="ECO:0000256" key="7">
    <source>
        <dbReference type="ARBA" id="ARBA00022806"/>
    </source>
</evidence>
<dbReference type="GO" id="GO:0016787">
    <property type="term" value="F:hydrolase activity"/>
    <property type="evidence" value="ECO:0007669"/>
    <property type="project" value="UniProtKB-KW"/>
</dbReference>
<dbReference type="CDD" id="cd17930">
    <property type="entry name" value="DEXHc_cas3"/>
    <property type="match status" value="1"/>
</dbReference>
<dbReference type="GO" id="GO:0005524">
    <property type="term" value="F:ATP binding"/>
    <property type="evidence" value="ECO:0007669"/>
    <property type="project" value="UniProtKB-KW"/>
</dbReference>
<dbReference type="InterPro" id="IPR027417">
    <property type="entry name" value="P-loop_NTPase"/>
</dbReference>
<dbReference type="AlphaFoldDB" id="A0A840C2E2"/>
<dbReference type="SUPFAM" id="SSF109604">
    <property type="entry name" value="HD-domain/PDEase-like"/>
    <property type="match status" value="1"/>
</dbReference>
<keyword evidence="4" id="KW-0479">Metal-binding</keyword>
<evidence type="ECO:0000256" key="4">
    <source>
        <dbReference type="ARBA" id="ARBA00022723"/>
    </source>
</evidence>
<name>A0A840C2E2_9HYPH</name>
<keyword evidence="12" id="KW-0255">Endonuclease</keyword>
<evidence type="ECO:0000256" key="1">
    <source>
        <dbReference type="ARBA" id="ARBA00006847"/>
    </source>
</evidence>
<dbReference type="InterPro" id="IPR011545">
    <property type="entry name" value="DEAD/DEAH_box_helicase_dom"/>
</dbReference>
<dbReference type="InterPro" id="IPR006483">
    <property type="entry name" value="CRISPR-assoc_Cas3_HD"/>
</dbReference>
<feature type="domain" description="Helicase ATP-binding" evidence="10">
    <location>
        <begin position="249"/>
        <end position="442"/>
    </location>
</feature>
<evidence type="ECO:0000313" key="12">
    <source>
        <dbReference type="EMBL" id="MBB4018152.1"/>
    </source>
</evidence>
<evidence type="ECO:0000259" key="10">
    <source>
        <dbReference type="PROSITE" id="PS51192"/>
    </source>
</evidence>
<organism evidence="12 13">
    <name type="scientific">Chelatococcus caeni</name>
    <dbReference type="NCBI Taxonomy" id="1348468"/>
    <lineage>
        <taxon>Bacteria</taxon>
        <taxon>Pseudomonadati</taxon>
        <taxon>Pseudomonadota</taxon>
        <taxon>Alphaproteobacteria</taxon>
        <taxon>Hyphomicrobiales</taxon>
        <taxon>Chelatococcaceae</taxon>
        <taxon>Chelatococcus</taxon>
    </lineage>
</organism>
<reference evidence="12 13" key="1">
    <citation type="submission" date="2020-08" db="EMBL/GenBank/DDBJ databases">
        <title>Genomic Encyclopedia of Type Strains, Phase IV (KMG-IV): sequencing the most valuable type-strain genomes for metagenomic binning, comparative biology and taxonomic classification.</title>
        <authorList>
            <person name="Goeker M."/>
        </authorList>
    </citation>
    <scope>NUCLEOTIDE SEQUENCE [LARGE SCALE GENOMIC DNA]</scope>
    <source>
        <strain evidence="12 13">DSM 103737</strain>
    </source>
</reference>
<evidence type="ECO:0000313" key="13">
    <source>
        <dbReference type="Proteomes" id="UP000577362"/>
    </source>
</evidence>
<dbReference type="GO" id="GO:0046872">
    <property type="term" value="F:metal ion binding"/>
    <property type="evidence" value="ECO:0007669"/>
    <property type="project" value="UniProtKB-KW"/>
</dbReference>
<dbReference type="GO" id="GO:0004386">
    <property type="term" value="F:helicase activity"/>
    <property type="evidence" value="ECO:0007669"/>
    <property type="project" value="UniProtKB-KW"/>
</dbReference>
<keyword evidence="5" id="KW-0547">Nucleotide-binding</keyword>
<dbReference type="InterPro" id="IPR014001">
    <property type="entry name" value="Helicase_ATP-bd"/>
</dbReference>
<dbReference type="EC" id="3.1.-.-" evidence="12"/>
<accession>A0A840C2E2</accession>
<sequence>MYYAHSTEDGHRGNWQPLREHLEDTAVRAAAYGAAFKAGKAARLAALLHDLGKYTPGFAARLDGSKVPVDHSTAGAALVLALAKGDDRLIGELIAYVIAGHHAGLPDKQGESLATLSERLKGFSDASLDPVWRAEIAPDASGLVPAFRWEPPPARGAAPAEADAVRARLAFQFAFLGRMLFSCLVDADFKDTEGFYCRVEGRQVDRAWPALQTILPELLARYARRMEALGSRDTMVNSVRSAVLDHVLSRAGEAPGLFTLTVPTGGGKTLASLGFALDHARIHGHRRIIYAIPFTSIIDQTAAIFRELLGGEVVLEHHSAIDEARAERAPAAAADSEAASRNKLRLAMEDWAAPVVVTTNVQLFESLFAARPGRCRKLHNIAGSIIILDEAQTLPRPLLAPAVAALRELATNYGCSIVLCTATQPALDAGNFPAGHPVGLPLAGRELAPEPQDLARKLRRVTLRFAGEMDDAALVAALMDQSQGLVVVNSRKHALALYQAGQEAGLDGLVHLSTRQHAADRRAILADVRQRLKDGHPCRVIATSLVEAGVDLDFPRVWRAEAGLDNVAQAAGRCNREGRRPVDESIVTIFTAPDHPPPPEIKSLSGDLGRMADKHEDLLSPQAMEDFFGEVYWRVGPEGVDKKAILSDFRMGRGNEGIETDFAYRCVAEKFRMIESGMEPVIVATTPEAWSIVERLGSAAIPSGALARELQPYIVQVPPKARALLLANGHVVFRAAEQRGDQFAVLMTGSLYRPDVGLLWEDAGYLGLEQWMV</sequence>
<evidence type="ECO:0000259" key="11">
    <source>
        <dbReference type="PROSITE" id="PS51643"/>
    </source>
</evidence>
<dbReference type="PROSITE" id="PS51643">
    <property type="entry name" value="HD_CAS3"/>
    <property type="match status" value="1"/>
</dbReference>
<evidence type="ECO:0000256" key="8">
    <source>
        <dbReference type="ARBA" id="ARBA00022840"/>
    </source>
</evidence>
<dbReference type="Gene3D" id="3.40.50.300">
    <property type="entry name" value="P-loop containing nucleotide triphosphate hydrolases"/>
    <property type="match status" value="2"/>
</dbReference>
<dbReference type="InterPro" id="IPR006474">
    <property type="entry name" value="Helicase_Cas3_CRISPR-ass_core"/>
</dbReference>
<dbReference type="Pfam" id="PF22590">
    <property type="entry name" value="Cas3-like_C_2"/>
    <property type="match status" value="1"/>
</dbReference>
<evidence type="ECO:0000256" key="2">
    <source>
        <dbReference type="ARBA" id="ARBA00009046"/>
    </source>
</evidence>
<keyword evidence="9" id="KW-0051">Antiviral defense</keyword>
<dbReference type="NCBIfam" id="TIGR01587">
    <property type="entry name" value="cas3_core"/>
    <property type="match status" value="1"/>
</dbReference>
<dbReference type="GO" id="GO:0004519">
    <property type="term" value="F:endonuclease activity"/>
    <property type="evidence" value="ECO:0007669"/>
    <property type="project" value="UniProtKB-KW"/>
</dbReference>
<proteinExistence type="inferred from homology"/>
<keyword evidence="3" id="KW-0540">Nuclease</keyword>
<dbReference type="PROSITE" id="PS51192">
    <property type="entry name" value="HELICASE_ATP_BIND_1"/>
    <property type="match status" value="1"/>
</dbReference>
<dbReference type="InterPro" id="IPR038257">
    <property type="entry name" value="CRISPR-assoc_Cas3_HD_sf"/>
</dbReference>
<keyword evidence="6 12" id="KW-0378">Hydrolase</keyword>
<dbReference type="SUPFAM" id="SSF52540">
    <property type="entry name" value="P-loop containing nucleoside triphosphate hydrolases"/>
    <property type="match status" value="1"/>
</dbReference>
<dbReference type="GO" id="GO:0051607">
    <property type="term" value="P:defense response to virus"/>
    <property type="evidence" value="ECO:0007669"/>
    <property type="project" value="UniProtKB-KW"/>
</dbReference>
<keyword evidence="13" id="KW-1185">Reference proteome</keyword>
<dbReference type="EMBL" id="JACIEN010000003">
    <property type="protein sequence ID" value="MBB4018152.1"/>
    <property type="molecule type" value="Genomic_DNA"/>
</dbReference>
<dbReference type="EC" id="3.6.4.-" evidence="12"/>
<comment type="similarity">
    <text evidence="2">In the central section; belongs to the CRISPR-associated helicase Cas3 family.</text>
</comment>
<evidence type="ECO:0000256" key="3">
    <source>
        <dbReference type="ARBA" id="ARBA00022722"/>
    </source>
</evidence>
<evidence type="ECO:0000256" key="6">
    <source>
        <dbReference type="ARBA" id="ARBA00022801"/>
    </source>
</evidence>
<evidence type="ECO:0000256" key="9">
    <source>
        <dbReference type="ARBA" id="ARBA00023118"/>
    </source>
</evidence>
<dbReference type="GO" id="GO:0003676">
    <property type="term" value="F:nucleic acid binding"/>
    <property type="evidence" value="ECO:0007669"/>
    <property type="project" value="InterPro"/>
</dbReference>
<dbReference type="Gene3D" id="1.10.3210.30">
    <property type="match status" value="1"/>
</dbReference>
<comment type="caution">
    <text evidence="12">The sequence shown here is derived from an EMBL/GenBank/DDBJ whole genome shotgun (WGS) entry which is preliminary data.</text>
</comment>
<dbReference type="CDD" id="cd09641">
    <property type="entry name" value="Cas3''_I"/>
    <property type="match status" value="1"/>
</dbReference>
<dbReference type="Proteomes" id="UP000577362">
    <property type="component" value="Unassembled WGS sequence"/>
</dbReference>
<dbReference type="InterPro" id="IPR054712">
    <property type="entry name" value="Cas3-like_dom"/>
</dbReference>
<dbReference type="RefSeq" id="WP_183317172.1">
    <property type="nucleotide sequence ID" value="NZ_JACIEN010000003.1"/>
</dbReference>
<comment type="similarity">
    <text evidence="1">In the N-terminal section; belongs to the CRISPR-associated nuclease Cas3-HD family.</text>
</comment>
<keyword evidence="8" id="KW-0067">ATP-binding</keyword>
<dbReference type="Pfam" id="PF00270">
    <property type="entry name" value="DEAD"/>
    <property type="match status" value="1"/>
</dbReference>
<dbReference type="Pfam" id="PF01966">
    <property type="entry name" value="HD"/>
    <property type="match status" value="1"/>
</dbReference>
<evidence type="ECO:0000256" key="5">
    <source>
        <dbReference type="ARBA" id="ARBA00022741"/>
    </source>
</evidence>
<dbReference type="NCBIfam" id="TIGR01596">
    <property type="entry name" value="cas3_HD"/>
    <property type="match status" value="1"/>
</dbReference>
<keyword evidence="7 12" id="KW-0347">Helicase</keyword>
<feature type="domain" description="HD Cas3-type" evidence="11">
    <location>
        <begin position="11"/>
        <end position="190"/>
    </location>
</feature>
<dbReference type="InterPro" id="IPR006674">
    <property type="entry name" value="HD_domain"/>
</dbReference>
<gene>
    <name evidence="12" type="ORF">GGR16_003186</name>
</gene>
<protein>
    <submittedName>
        <fullName evidence="12">CRISPR-associated endonuclease/helicase Cas3</fullName>
        <ecNumber evidence="12">3.1.-.-</ecNumber>
        <ecNumber evidence="12">3.6.4.-</ecNumber>
    </submittedName>
</protein>